<dbReference type="SUPFAM" id="SSF55781">
    <property type="entry name" value="GAF domain-like"/>
    <property type="match status" value="1"/>
</dbReference>
<evidence type="ECO:0000256" key="1">
    <source>
        <dbReference type="ARBA" id="ARBA00023015"/>
    </source>
</evidence>
<dbReference type="GeneID" id="86941172"/>
<name>A0AA36Y4U8_9FIRM</name>
<evidence type="ECO:0000256" key="5">
    <source>
        <dbReference type="ARBA" id="ARBA00070406"/>
    </source>
</evidence>
<evidence type="ECO:0000313" key="10">
    <source>
        <dbReference type="Proteomes" id="UP000018466"/>
    </source>
</evidence>
<dbReference type="Pfam" id="PF09339">
    <property type="entry name" value="HTH_IclR"/>
    <property type="match status" value="1"/>
</dbReference>
<dbReference type="SUPFAM" id="SSF46785">
    <property type="entry name" value="Winged helix' DNA-binding domain"/>
    <property type="match status" value="1"/>
</dbReference>
<dbReference type="RefSeq" id="WP_009533261.1">
    <property type="nucleotide sequence ID" value="NZ_JH590863.1"/>
</dbReference>
<dbReference type="Gene3D" id="3.30.450.40">
    <property type="match status" value="1"/>
</dbReference>
<evidence type="ECO:0000256" key="6">
    <source>
        <dbReference type="SAM" id="MobiDB-lite"/>
    </source>
</evidence>
<organism evidence="9 10">
    <name type="scientific">Stomatobaculum longum</name>
    <dbReference type="NCBI Taxonomy" id="796942"/>
    <lineage>
        <taxon>Bacteria</taxon>
        <taxon>Bacillati</taxon>
        <taxon>Bacillota</taxon>
        <taxon>Clostridia</taxon>
        <taxon>Lachnospirales</taxon>
        <taxon>Lachnospiraceae</taxon>
        <taxon>Stomatobaculum</taxon>
    </lineage>
</organism>
<dbReference type="InterPro" id="IPR036388">
    <property type="entry name" value="WH-like_DNA-bd_sf"/>
</dbReference>
<dbReference type="FunFam" id="1.10.10.10:FF:000056">
    <property type="entry name" value="IclR family transcriptional regulator"/>
    <property type="match status" value="1"/>
</dbReference>
<keyword evidence="10" id="KW-1185">Reference proteome</keyword>
<evidence type="ECO:0000259" key="8">
    <source>
        <dbReference type="PROSITE" id="PS51078"/>
    </source>
</evidence>
<dbReference type="GO" id="GO:0003677">
    <property type="term" value="F:DNA binding"/>
    <property type="evidence" value="ECO:0007669"/>
    <property type="project" value="UniProtKB-KW"/>
</dbReference>
<dbReference type="PROSITE" id="PS51078">
    <property type="entry name" value="ICLR_ED"/>
    <property type="match status" value="1"/>
</dbReference>
<comment type="function">
    <text evidence="4">May be an activator protein for the gylABX operon.</text>
</comment>
<dbReference type="Gene3D" id="1.10.10.10">
    <property type="entry name" value="Winged helix-like DNA-binding domain superfamily/Winged helix DNA-binding domain"/>
    <property type="match status" value="1"/>
</dbReference>
<feature type="domain" description="HTH iclR-type" evidence="7">
    <location>
        <begin position="27"/>
        <end position="88"/>
    </location>
</feature>
<dbReference type="AlphaFoldDB" id="A0AA36Y4U8"/>
<dbReference type="InterPro" id="IPR005471">
    <property type="entry name" value="Tscrpt_reg_IclR_N"/>
</dbReference>
<dbReference type="InterPro" id="IPR029016">
    <property type="entry name" value="GAF-like_dom_sf"/>
</dbReference>
<keyword evidence="2" id="KW-0238">DNA-binding</keyword>
<evidence type="ECO:0000256" key="2">
    <source>
        <dbReference type="ARBA" id="ARBA00023125"/>
    </source>
</evidence>
<dbReference type="GO" id="GO:0003700">
    <property type="term" value="F:DNA-binding transcription factor activity"/>
    <property type="evidence" value="ECO:0007669"/>
    <property type="project" value="TreeGrafter"/>
</dbReference>
<comment type="caution">
    <text evidence="9">The sequence shown here is derived from an EMBL/GenBank/DDBJ whole genome shotgun (WGS) entry which is preliminary data.</text>
</comment>
<dbReference type="PANTHER" id="PTHR30136">
    <property type="entry name" value="HELIX-TURN-HELIX TRANSCRIPTIONAL REGULATOR, ICLR FAMILY"/>
    <property type="match status" value="1"/>
</dbReference>
<feature type="domain" description="IclR-ED" evidence="8">
    <location>
        <begin position="92"/>
        <end position="274"/>
    </location>
</feature>
<keyword evidence="1" id="KW-0805">Transcription regulation</keyword>
<dbReference type="Pfam" id="PF01614">
    <property type="entry name" value="IclR_C"/>
    <property type="match status" value="1"/>
</dbReference>
<evidence type="ECO:0000259" key="7">
    <source>
        <dbReference type="PROSITE" id="PS51077"/>
    </source>
</evidence>
<proteinExistence type="predicted"/>
<sequence>MMNGQENKRNGNKKTPGGTQLLSGKQIQSVQRAIDILNCFNLTNTELTLGQISTRLGLNKGTVHGILNTLHMNGYISQNSSGEYLLGAELFNKASLASDTKRSILIDRSHNYMQNLSDYFQGNCTLFRIDELYLQLIHSTEPHNSTFVVRRANSNMPLYCSASGKLVLAHLRERLLNVYLKDAPFPAYTATTRTTADALQNEFEKIRKEGFSYENGELFEGVGALSVPIYSSKDNHLFATLSLTGMSVTIARRKKEIFPKLAEVARRLQQTIDF</sequence>
<dbReference type="EMBL" id="AGEL01000007">
    <property type="protein sequence ID" value="EHO16730.1"/>
    <property type="molecule type" value="Genomic_DNA"/>
</dbReference>
<accession>A0AA36Y4U8</accession>
<feature type="region of interest" description="Disordered" evidence="6">
    <location>
        <begin position="1"/>
        <end position="22"/>
    </location>
</feature>
<evidence type="ECO:0000256" key="4">
    <source>
        <dbReference type="ARBA" id="ARBA00058938"/>
    </source>
</evidence>
<evidence type="ECO:0000256" key="3">
    <source>
        <dbReference type="ARBA" id="ARBA00023163"/>
    </source>
</evidence>
<dbReference type="GO" id="GO:0045892">
    <property type="term" value="P:negative regulation of DNA-templated transcription"/>
    <property type="evidence" value="ECO:0007669"/>
    <property type="project" value="TreeGrafter"/>
</dbReference>
<dbReference type="InterPro" id="IPR014757">
    <property type="entry name" value="Tscrpt_reg_IclR_C"/>
</dbReference>
<keyword evidence="3" id="KW-0804">Transcription</keyword>
<evidence type="ECO:0000313" key="9">
    <source>
        <dbReference type="EMBL" id="EHO16730.1"/>
    </source>
</evidence>
<dbReference type="InterPro" id="IPR050707">
    <property type="entry name" value="HTH_MetabolicPath_Reg"/>
</dbReference>
<dbReference type="PROSITE" id="PS51077">
    <property type="entry name" value="HTH_ICLR"/>
    <property type="match status" value="1"/>
</dbReference>
<dbReference type="SMART" id="SM00346">
    <property type="entry name" value="HTH_ICLR"/>
    <property type="match status" value="1"/>
</dbReference>
<dbReference type="InterPro" id="IPR036390">
    <property type="entry name" value="WH_DNA-bd_sf"/>
</dbReference>
<gene>
    <name evidence="9" type="ORF">HMPREF9623_01429</name>
</gene>
<dbReference type="PANTHER" id="PTHR30136:SF24">
    <property type="entry name" value="HTH-TYPE TRANSCRIPTIONAL REPRESSOR ALLR"/>
    <property type="match status" value="1"/>
</dbReference>
<reference evidence="9 10" key="1">
    <citation type="submission" date="2011-10" db="EMBL/GenBank/DDBJ databases">
        <title>The Genome Sequence of Lachnospiraceae bacterium ACC2.</title>
        <authorList>
            <consortium name="The Broad Institute Genome Sequencing Platform"/>
            <person name="Earl A."/>
            <person name="Ward D."/>
            <person name="Feldgarden M."/>
            <person name="Gevers D."/>
            <person name="Sizova M."/>
            <person name="Hazen A."/>
            <person name="Epstein S."/>
            <person name="Young S.K."/>
            <person name="Zeng Q."/>
            <person name="Gargeya S."/>
            <person name="Fitzgerald M."/>
            <person name="Haas B."/>
            <person name="Abouelleil A."/>
            <person name="Alvarado L."/>
            <person name="Arachchi H.M."/>
            <person name="Berlin A."/>
            <person name="Brown A."/>
            <person name="Chapman S.B."/>
            <person name="Chen Z."/>
            <person name="Dunbar C."/>
            <person name="Freedman E."/>
            <person name="Gearin G."/>
            <person name="Goldberg J."/>
            <person name="Griggs A."/>
            <person name="Gujja S."/>
            <person name="Heiman D."/>
            <person name="Howarth C."/>
            <person name="Larson L."/>
            <person name="Lui A."/>
            <person name="MacDonald P.J.P."/>
            <person name="Montmayeur A."/>
            <person name="Murphy C."/>
            <person name="Neiman D."/>
            <person name="Pearson M."/>
            <person name="Priest M."/>
            <person name="Roberts A."/>
            <person name="Saif S."/>
            <person name="Shea T."/>
            <person name="Shenoy N."/>
            <person name="Sisk P."/>
            <person name="Stolte C."/>
            <person name="Sykes S."/>
            <person name="Wortman J."/>
            <person name="Nusbaum C."/>
            <person name="Birren B."/>
        </authorList>
    </citation>
    <scope>NUCLEOTIDE SEQUENCE [LARGE SCALE GENOMIC DNA]</scope>
    <source>
        <strain evidence="9 10">ACC2</strain>
    </source>
</reference>
<protein>
    <recommendedName>
        <fullName evidence="5">Glycerol operon regulatory protein</fullName>
    </recommendedName>
</protein>
<dbReference type="Proteomes" id="UP000018466">
    <property type="component" value="Unassembled WGS sequence"/>
</dbReference>